<keyword evidence="2" id="KW-1185">Reference proteome</keyword>
<name>A0A7W8X669_9HYPH</name>
<protein>
    <submittedName>
        <fullName evidence="1">Uncharacterized protein</fullName>
    </submittedName>
</protein>
<proteinExistence type="predicted"/>
<organism evidence="1 2">
    <name type="scientific">Rhizobium giardinii</name>
    <dbReference type="NCBI Taxonomy" id="56731"/>
    <lineage>
        <taxon>Bacteria</taxon>
        <taxon>Pseudomonadati</taxon>
        <taxon>Pseudomonadota</taxon>
        <taxon>Alphaproteobacteria</taxon>
        <taxon>Hyphomicrobiales</taxon>
        <taxon>Rhizobiaceae</taxon>
        <taxon>Rhizobium/Agrobacterium group</taxon>
        <taxon>Rhizobium</taxon>
    </lineage>
</organism>
<comment type="caution">
    <text evidence="1">The sequence shown here is derived from an EMBL/GenBank/DDBJ whole genome shotgun (WGS) entry which is preliminary data.</text>
</comment>
<evidence type="ECO:0000313" key="1">
    <source>
        <dbReference type="EMBL" id="MBB5533674.1"/>
    </source>
</evidence>
<reference evidence="1 2" key="1">
    <citation type="submission" date="2020-08" db="EMBL/GenBank/DDBJ databases">
        <title>Genomic Encyclopedia of Type Strains, Phase IV (KMG-V): Genome sequencing to study the core and pangenomes of soil and plant-associated prokaryotes.</title>
        <authorList>
            <person name="Whitman W."/>
        </authorList>
    </citation>
    <scope>NUCLEOTIDE SEQUENCE [LARGE SCALE GENOMIC DNA]</scope>
    <source>
        <strain evidence="1 2">SEMIA 4084</strain>
    </source>
</reference>
<evidence type="ECO:0000313" key="2">
    <source>
        <dbReference type="Proteomes" id="UP000585507"/>
    </source>
</evidence>
<dbReference type="AlphaFoldDB" id="A0A7W8X669"/>
<dbReference type="EMBL" id="JACHBK010000001">
    <property type="protein sequence ID" value="MBB5533674.1"/>
    <property type="molecule type" value="Genomic_DNA"/>
</dbReference>
<sequence>MSITPTLQTTKPSRIEQAATGSAAGYVSLSYSARTEFQLPYAP</sequence>
<accession>A0A7W8X669</accession>
<dbReference type="Proteomes" id="UP000585507">
    <property type="component" value="Unassembled WGS sequence"/>
</dbReference>
<gene>
    <name evidence="1" type="ORF">GGD55_000335</name>
</gene>